<dbReference type="STRING" id="1748243.Tel_08955"/>
<dbReference type="AlphaFoldDB" id="A0A0S2TDP8"/>
<evidence type="ECO:0000313" key="3">
    <source>
        <dbReference type="Proteomes" id="UP000055136"/>
    </source>
</evidence>
<evidence type="ECO:0000256" key="1">
    <source>
        <dbReference type="SAM" id="SignalP"/>
    </source>
</evidence>
<gene>
    <name evidence="2" type="ORF">Tel_08955</name>
</gene>
<name>A0A0S2TDP8_9GAMM</name>
<reference evidence="2" key="1">
    <citation type="submission" date="2015-10" db="EMBL/GenBank/DDBJ databases">
        <title>Description of Candidatus Tenderia electrophaga gen. nov, sp. nov., an Uncultivated Electroautotroph from a Biocathode Enrichment.</title>
        <authorList>
            <person name="Eddie B.J."/>
            <person name="Malanoski A.P."/>
            <person name="Wang Z."/>
            <person name="Hall R.J."/>
            <person name="Oh S.D."/>
            <person name="Heiner C."/>
            <person name="Lin B."/>
            <person name="Strycharz-Glaven S.M."/>
        </authorList>
    </citation>
    <scope>NUCLEOTIDE SEQUENCE [LARGE SCALE GENOMIC DNA]</scope>
    <source>
        <strain evidence="2">NRL1</strain>
    </source>
</reference>
<protein>
    <submittedName>
        <fullName evidence="2">Uncharacterized protein</fullName>
    </submittedName>
</protein>
<organism evidence="2 3">
    <name type="scientific">Candidatus Tenderia electrophaga</name>
    <dbReference type="NCBI Taxonomy" id="1748243"/>
    <lineage>
        <taxon>Bacteria</taxon>
        <taxon>Pseudomonadati</taxon>
        <taxon>Pseudomonadota</taxon>
        <taxon>Gammaproteobacteria</taxon>
        <taxon>Candidatus Tenderiales</taxon>
        <taxon>Candidatus Tenderiaceae</taxon>
        <taxon>Candidatus Tenderia</taxon>
    </lineage>
</organism>
<dbReference type="KEGG" id="tee:Tel_08955"/>
<sequence length="169" mass="18817">MKYVLGLLCSLATLPGQAADFRFLDFGDHCQDIVMQERGMGATLESSGHGRYTFRGTHLQHPVTIAYECRNERFSRGIFVFEFHDFDAAKRFFNRQKGEFIAFYGVPDLDQGAAGYADYMASIGFEIEDAHQYMLGWELPDKNVLFGASPAAGEAGRALVTVDIAPSQK</sequence>
<evidence type="ECO:0000313" key="2">
    <source>
        <dbReference type="EMBL" id="ALP53273.1"/>
    </source>
</evidence>
<feature type="signal peptide" evidence="1">
    <location>
        <begin position="1"/>
        <end position="18"/>
    </location>
</feature>
<keyword evidence="1" id="KW-0732">Signal</keyword>
<keyword evidence="3" id="KW-1185">Reference proteome</keyword>
<dbReference type="Proteomes" id="UP000055136">
    <property type="component" value="Chromosome"/>
</dbReference>
<proteinExistence type="predicted"/>
<accession>A0A0S2TDP8</accession>
<feature type="chain" id="PRO_5006604960" evidence="1">
    <location>
        <begin position="19"/>
        <end position="169"/>
    </location>
</feature>
<dbReference type="EMBL" id="CP013099">
    <property type="protein sequence ID" value="ALP53273.1"/>
    <property type="molecule type" value="Genomic_DNA"/>
</dbReference>